<keyword evidence="4 5" id="KW-0408">Iron</keyword>
<dbReference type="Proteomes" id="UP000193560">
    <property type="component" value="Unassembled WGS sequence"/>
</dbReference>
<dbReference type="InterPro" id="IPR001128">
    <property type="entry name" value="Cyt_P450"/>
</dbReference>
<evidence type="ECO:0000256" key="2">
    <source>
        <dbReference type="ARBA" id="ARBA00022723"/>
    </source>
</evidence>
<gene>
    <name evidence="7" type="ORF">BCR42DRAFT_326207</name>
</gene>
<evidence type="ECO:0000256" key="1">
    <source>
        <dbReference type="ARBA" id="ARBA00010617"/>
    </source>
</evidence>
<keyword evidence="2 5" id="KW-0479">Metal-binding</keyword>
<evidence type="ECO:0000313" key="8">
    <source>
        <dbReference type="Proteomes" id="UP000193560"/>
    </source>
</evidence>
<keyword evidence="8" id="KW-1185">Reference proteome</keyword>
<accession>A0A1X2II68</accession>
<organism evidence="7 8">
    <name type="scientific">Absidia repens</name>
    <dbReference type="NCBI Taxonomy" id="90262"/>
    <lineage>
        <taxon>Eukaryota</taxon>
        <taxon>Fungi</taxon>
        <taxon>Fungi incertae sedis</taxon>
        <taxon>Mucoromycota</taxon>
        <taxon>Mucoromycotina</taxon>
        <taxon>Mucoromycetes</taxon>
        <taxon>Mucorales</taxon>
        <taxon>Cunninghamellaceae</taxon>
        <taxon>Absidia</taxon>
    </lineage>
</organism>
<dbReference type="GO" id="GO:0004497">
    <property type="term" value="F:monooxygenase activity"/>
    <property type="evidence" value="ECO:0007669"/>
    <property type="project" value="UniProtKB-KW"/>
</dbReference>
<keyword evidence="6" id="KW-0503">Monooxygenase</keyword>
<name>A0A1X2II68_9FUNG</name>
<reference evidence="7 8" key="1">
    <citation type="submission" date="2016-07" db="EMBL/GenBank/DDBJ databases">
        <title>Pervasive Adenine N6-methylation of Active Genes in Fungi.</title>
        <authorList>
            <consortium name="DOE Joint Genome Institute"/>
            <person name="Mondo S.J."/>
            <person name="Dannebaum R.O."/>
            <person name="Kuo R.C."/>
            <person name="Labutti K."/>
            <person name="Haridas S."/>
            <person name="Kuo A."/>
            <person name="Salamov A."/>
            <person name="Ahrendt S.R."/>
            <person name="Lipzen A."/>
            <person name="Sullivan W."/>
            <person name="Andreopoulos W.B."/>
            <person name="Clum A."/>
            <person name="Lindquist E."/>
            <person name="Daum C."/>
            <person name="Ramamoorthy G.K."/>
            <person name="Gryganskyi A."/>
            <person name="Culley D."/>
            <person name="Magnuson J.K."/>
            <person name="James T.Y."/>
            <person name="O'Malley M.A."/>
            <person name="Stajich J.E."/>
            <person name="Spatafora J.W."/>
            <person name="Visel A."/>
            <person name="Grigoriev I.V."/>
        </authorList>
    </citation>
    <scope>NUCLEOTIDE SEQUENCE [LARGE SCALE GENOMIC DNA]</scope>
    <source>
        <strain evidence="7 8">NRRL 1336</strain>
    </source>
</reference>
<dbReference type="PRINTS" id="PR00385">
    <property type="entry name" value="P450"/>
</dbReference>
<sequence>MKKSQHPYLQTAGLVAGGTTLLLAALAVKYPDRPAFTESRDDIPSSGGYPLIGIAPGIIRNKERLHEYFLEGFEKLNTLTNTAVGLGMPRSVATIDPRNIEHILKTNFENYVKGPMLNESSSDLLGHGIFNANGEVWKYQRKTASLIFNVKNFRDHFTKVFIQHIHFMSKNIFDESAANGKPVDFHDIMFKFTLDSFVELSFGVDLHALGSGDKVPFAASFDVCQLNAFQRFVNPAFKITEALSNIFMPWKKSIQQHLDTMDDFAFDVIEKRRKQLADGETYGDLLSRFMNATNEHGQPLNNKELRDVVLNFVIAGRDTTAQALSWTFYSLLTNPHVEEKLLAEVRENITDELENDPAALLNEVLRLYPSVPANQKYALNDDVWPDGTVIKKNDYVLWSPWSQGRSTKVWGEDAKEFKPERWLTEDGEVRRESPGKWPAFHAGPRTCLGQNLATLEALVAIVTLLRRYEFTLVPGQEITYQVSLTLPMKNGMNVYVNHRQ</sequence>
<dbReference type="CDD" id="cd11064">
    <property type="entry name" value="CYP86A"/>
    <property type="match status" value="1"/>
</dbReference>
<dbReference type="AlphaFoldDB" id="A0A1X2II68"/>
<dbReference type="PROSITE" id="PS00086">
    <property type="entry name" value="CYTOCHROME_P450"/>
    <property type="match status" value="1"/>
</dbReference>
<evidence type="ECO:0000256" key="3">
    <source>
        <dbReference type="ARBA" id="ARBA00023002"/>
    </source>
</evidence>
<dbReference type="PANTHER" id="PTHR24296">
    <property type="entry name" value="CYTOCHROME P450"/>
    <property type="match status" value="1"/>
</dbReference>
<keyword evidence="5 6" id="KW-0349">Heme</keyword>
<dbReference type="GO" id="GO:0020037">
    <property type="term" value="F:heme binding"/>
    <property type="evidence" value="ECO:0007669"/>
    <property type="project" value="InterPro"/>
</dbReference>
<protein>
    <submittedName>
        <fullName evidence="7">Cytochrome P450</fullName>
    </submittedName>
</protein>
<comment type="caution">
    <text evidence="7">The sequence shown here is derived from an EMBL/GenBank/DDBJ whole genome shotgun (WGS) entry which is preliminary data.</text>
</comment>
<dbReference type="Gene3D" id="1.10.630.10">
    <property type="entry name" value="Cytochrome P450"/>
    <property type="match status" value="1"/>
</dbReference>
<dbReference type="GO" id="GO:0005506">
    <property type="term" value="F:iron ion binding"/>
    <property type="evidence" value="ECO:0007669"/>
    <property type="project" value="InterPro"/>
</dbReference>
<evidence type="ECO:0000313" key="7">
    <source>
        <dbReference type="EMBL" id="ORZ17105.1"/>
    </source>
</evidence>
<dbReference type="Pfam" id="PF00067">
    <property type="entry name" value="p450"/>
    <property type="match status" value="1"/>
</dbReference>
<dbReference type="GO" id="GO:0016705">
    <property type="term" value="F:oxidoreductase activity, acting on paired donors, with incorporation or reduction of molecular oxygen"/>
    <property type="evidence" value="ECO:0007669"/>
    <property type="project" value="InterPro"/>
</dbReference>
<comment type="cofactor">
    <cofactor evidence="5">
        <name>heme</name>
        <dbReference type="ChEBI" id="CHEBI:30413"/>
    </cofactor>
</comment>
<feature type="binding site" description="axial binding residue" evidence="5">
    <location>
        <position position="447"/>
    </location>
    <ligand>
        <name>heme</name>
        <dbReference type="ChEBI" id="CHEBI:30413"/>
    </ligand>
    <ligandPart>
        <name>Fe</name>
        <dbReference type="ChEBI" id="CHEBI:18248"/>
    </ligandPart>
</feature>
<dbReference type="EMBL" id="MCGE01000010">
    <property type="protein sequence ID" value="ORZ17105.1"/>
    <property type="molecule type" value="Genomic_DNA"/>
</dbReference>
<dbReference type="OrthoDB" id="1470350at2759"/>
<comment type="similarity">
    <text evidence="1 6">Belongs to the cytochrome P450 family.</text>
</comment>
<dbReference type="SUPFAM" id="SSF48264">
    <property type="entry name" value="Cytochrome P450"/>
    <property type="match status" value="1"/>
</dbReference>
<keyword evidence="3 6" id="KW-0560">Oxidoreductase</keyword>
<dbReference type="PRINTS" id="PR00463">
    <property type="entry name" value="EP450I"/>
</dbReference>
<dbReference type="InterPro" id="IPR017972">
    <property type="entry name" value="Cyt_P450_CS"/>
</dbReference>
<evidence type="ECO:0000256" key="4">
    <source>
        <dbReference type="ARBA" id="ARBA00023004"/>
    </source>
</evidence>
<dbReference type="GO" id="GO:0006629">
    <property type="term" value="P:lipid metabolic process"/>
    <property type="evidence" value="ECO:0007669"/>
    <property type="project" value="UniProtKB-ARBA"/>
</dbReference>
<dbReference type="InterPro" id="IPR036396">
    <property type="entry name" value="Cyt_P450_sf"/>
</dbReference>
<dbReference type="InterPro" id="IPR002401">
    <property type="entry name" value="Cyt_P450_E_grp-I"/>
</dbReference>
<evidence type="ECO:0000256" key="5">
    <source>
        <dbReference type="PIRSR" id="PIRSR602401-1"/>
    </source>
</evidence>
<dbReference type="STRING" id="90262.A0A1X2II68"/>
<proteinExistence type="inferred from homology"/>
<evidence type="ECO:0000256" key="6">
    <source>
        <dbReference type="RuleBase" id="RU000461"/>
    </source>
</evidence>